<protein>
    <recommendedName>
        <fullName evidence="2">DUF4371 domain-containing protein</fullName>
    </recommendedName>
</protein>
<proteinExistence type="predicted"/>
<dbReference type="PANTHER" id="PTHR37162">
    <property type="entry name" value="HAT FAMILY DIMERISATION DOMAINCONTAINING PROTEIN-RELATED"/>
    <property type="match status" value="1"/>
</dbReference>
<feature type="domain" description="DUF4371" evidence="2">
    <location>
        <begin position="161"/>
        <end position="269"/>
    </location>
</feature>
<reference evidence="3 4" key="1">
    <citation type="submission" date="2019-01" db="EMBL/GenBank/DDBJ databases">
        <authorList>
            <person name="Sayadi A."/>
        </authorList>
    </citation>
    <scope>NUCLEOTIDE SEQUENCE [LARGE SCALE GENOMIC DNA]</scope>
</reference>
<dbReference type="Pfam" id="PF14291">
    <property type="entry name" value="DUF4371"/>
    <property type="match status" value="1"/>
</dbReference>
<sequence length="328" mass="36918">MYGSSSESGNDSEEPSTSTSVTPKKKQKLTYDQKYKESWEKDIKWVLKSKKGLTFAWCKTCKCDIKISHGKGDLVKHSGTSKHRTASQTVASGQKTVAELFSEKTKEVTAEIKAKEADIKLAGFIAEHNLSFKLMDHLPHLLRSICSDSAIAKKIKCGPKKIKKVITNITGNSERERLIDLMKNNKFSLIADESTDRSNVKSLALVVRINCQNEIIKDYFLALIPVQDATGAALFEHIIDFFNKYKVPYKENCIEFASDGANNMMGQHNSLVSRLKEAIPNIFIMKCICHSFHLSASYACEKLPQEVEQLCRDIYNYFSNSPKRSGEL</sequence>
<accession>A0A653BPH8</accession>
<dbReference type="AlphaFoldDB" id="A0A653BPH8"/>
<organism evidence="3 4">
    <name type="scientific">Callosobruchus maculatus</name>
    <name type="common">Southern cowpea weevil</name>
    <name type="synonym">Pulse bruchid</name>
    <dbReference type="NCBI Taxonomy" id="64391"/>
    <lineage>
        <taxon>Eukaryota</taxon>
        <taxon>Metazoa</taxon>
        <taxon>Ecdysozoa</taxon>
        <taxon>Arthropoda</taxon>
        <taxon>Hexapoda</taxon>
        <taxon>Insecta</taxon>
        <taxon>Pterygota</taxon>
        <taxon>Neoptera</taxon>
        <taxon>Endopterygota</taxon>
        <taxon>Coleoptera</taxon>
        <taxon>Polyphaga</taxon>
        <taxon>Cucujiformia</taxon>
        <taxon>Chrysomeloidea</taxon>
        <taxon>Chrysomelidae</taxon>
        <taxon>Bruchinae</taxon>
        <taxon>Bruchini</taxon>
        <taxon>Callosobruchus</taxon>
    </lineage>
</organism>
<dbReference type="EMBL" id="CAACVG010003127">
    <property type="protein sequence ID" value="VEN37205.1"/>
    <property type="molecule type" value="Genomic_DNA"/>
</dbReference>
<dbReference type="OrthoDB" id="6783358at2759"/>
<dbReference type="Proteomes" id="UP000410492">
    <property type="component" value="Unassembled WGS sequence"/>
</dbReference>
<evidence type="ECO:0000256" key="1">
    <source>
        <dbReference type="SAM" id="MobiDB-lite"/>
    </source>
</evidence>
<dbReference type="PANTHER" id="PTHR37162:SF1">
    <property type="entry name" value="BED-TYPE DOMAIN-CONTAINING PROTEIN"/>
    <property type="match status" value="1"/>
</dbReference>
<feature type="region of interest" description="Disordered" evidence="1">
    <location>
        <begin position="1"/>
        <end position="30"/>
    </location>
</feature>
<feature type="non-terminal residue" evidence="3">
    <location>
        <position position="328"/>
    </location>
</feature>
<gene>
    <name evidence="3" type="ORF">CALMAC_LOCUS2544</name>
</gene>
<feature type="compositionally biased region" description="Low complexity" evidence="1">
    <location>
        <begin position="1"/>
        <end position="22"/>
    </location>
</feature>
<evidence type="ECO:0000313" key="3">
    <source>
        <dbReference type="EMBL" id="VEN37205.1"/>
    </source>
</evidence>
<name>A0A653BPH8_CALMS</name>
<dbReference type="InterPro" id="IPR025398">
    <property type="entry name" value="DUF4371"/>
</dbReference>
<evidence type="ECO:0000313" key="4">
    <source>
        <dbReference type="Proteomes" id="UP000410492"/>
    </source>
</evidence>
<evidence type="ECO:0000259" key="2">
    <source>
        <dbReference type="Pfam" id="PF14291"/>
    </source>
</evidence>
<keyword evidence="4" id="KW-1185">Reference proteome</keyword>